<feature type="region of interest" description="Disordered" evidence="6">
    <location>
        <begin position="110"/>
        <end position="132"/>
    </location>
</feature>
<gene>
    <name evidence="8" type="ORF">SASPL_117223</name>
</gene>
<dbReference type="EMBL" id="PNBA02000006">
    <property type="protein sequence ID" value="KAG6420686.1"/>
    <property type="molecule type" value="Genomic_DNA"/>
</dbReference>
<organism evidence="8">
    <name type="scientific">Salvia splendens</name>
    <name type="common">Scarlet sage</name>
    <dbReference type="NCBI Taxonomy" id="180675"/>
    <lineage>
        <taxon>Eukaryota</taxon>
        <taxon>Viridiplantae</taxon>
        <taxon>Streptophyta</taxon>
        <taxon>Embryophyta</taxon>
        <taxon>Tracheophyta</taxon>
        <taxon>Spermatophyta</taxon>
        <taxon>Magnoliopsida</taxon>
        <taxon>eudicotyledons</taxon>
        <taxon>Gunneridae</taxon>
        <taxon>Pentapetalae</taxon>
        <taxon>asterids</taxon>
        <taxon>lamiids</taxon>
        <taxon>Lamiales</taxon>
        <taxon>Lamiaceae</taxon>
        <taxon>Nepetoideae</taxon>
        <taxon>Mentheae</taxon>
        <taxon>Salviinae</taxon>
        <taxon>Salvia</taxon>
        <taxon>Salvia subgen. Calosphace</taxon>
        <taxon>core Calosphace</taxon>
    </lineage>
</organism>
<feature type="compositionally biased region" description="Acidic residues" evidence="6">
    <location>
        <begin position="110"/>
        <end position="120"/>
    </location>
</feature>
<dbReference type="CDD" id="cd10017">
    <property type="entry name" value="B3_DNA"/>
    <property type="match status" value="1"/>
</dbReference>
<evidence type="ECO:0000256" key="6">
    <source>
        <dbReference type="SAM" id="MobiDB-lite"/>
    </source>
</evidence>
<proteinExistence type="predicted"/>
<dbReference type="CDD" id="cd02440">
    <property type="entry name" value="AdoMet_MTases"/>
    <property type="match status" value="1"/>
</dbReference>
<evidence type="ECO:0000256" key="5">
    <source>
        <dbReference type="ARBA" id="ARBA00023242"/>
    </source>
</evidence>
<evidence type="ECO:0000259" key="7">
    <source>
        <dbReference type="PROSITE" id="PS50863"/>
    </source>
</evidence>
<dbReference type="InterPro" id="IPR029063">
    <property type="entry name" value="SAM-dependent_MTases_sf"/>
</dbReference>
<dbReference type="GO" id="GO:0008168">
    <property type="term" value="F:methyltransferase activity"/>
    <property type="evidence" value="ECO:0007669"/>
    <property type="project" value="TreeGrafter"/>
</dbReference>
<sequence length="750" mass="84292">MVNRPAFFKFYVPWLGEENQKIPPRFIQSLPGNWPKKWSLRDRYNNLWNVKVEMIGGIGAGGRITRNIEEKQSIKIESDDGVVNHTDKPDSIFCLSINLNLLFVSDDNDDYDSTSEEENPRDDHDHIRGVRVTDGTASSSKCKIKTTRDWYGAELIKTGFIPPPLNPYFVTKKLRTRASELHIPMDVIKTYNLKLPENVTLLDPKGRQFPAKRKMWTDRRIFYIGGWKSLCNVNMVGVKDSCICEFLYNADELCISRYFYAFEIPELLLGYDFRILLQPLPDQESMAIDQALTFNSLHAFGPSLLPSELVYDEALVRVLENTQILHEIPAFRYGIGGEKVAGEEEEGPHHSSASKAPFPFPTAVTPMSLSAANQLQYHHSAARMSFSTISKPSNGTTWAIHRDSCTHRGSAPPRIRLAAKSSGGGVTADFEEGQLERPKWTGETPLSRLVRALISFKPLYSVMKLGARQVLISTAEKTSIPWRDMTKEILESDVYKEKDSIEDNSIVYPDYYLNPFHAYDEGNLSWLAAAEAEAATMSMVRRAVPSAPSLQEANQIVRGNWLQAIEDHHLKHSGGLQIGQILDIGCSVGVSTRFLAEEFPSAKITGLDLSPYFLAVAQRNDKRRNEGENRVRWVHGNGENTGLPSNSFDLVSIAYVFHECPQRAIKNMVEEALRLLRPGGTFAVTDNSPKSKILQELSPVLFTLMKSTEPFLDEYYLTDLEGVMKQAGFANVQTAMTDPRHTTVTATAPF</sequence>
<dbReference type="SUPFAM" id="SSF53335">
    <property type="entry name" value="S-adenosyl-L-methionine-dependent methyltransferases"/>
    <property type="match status" value="1"/>
</dbReference>
<dbReference type="AlphaFoldDB" id="A0A8X8ZXY4"/>
<dbReference type="GO" id="GO:0003677">
    <property type="term" value="F:DNA binding"/>
    <property type="evidence" value="ECO:0007669"/>
    <property type="project" value="UniProtKB-KW"/>
</dbReference>
<evidence type="ECO:0000256" key="2">
    <source>
        <dbReference type="ARBA" id="ARBA00023015"/>
    </source>
</evidence>
<keyword evidence="3" id="KW-0238">DNA-binding</keyword>
<keyword evidence="2" id="KW-0805">Transcription regulation</keyword>
<name>A0A8X8ZXY4_SALSN</name>
<dbReference type="SUPFAM" id="SSF101936">
    <property type="entry name" value="DNA-binding pseudobarrel domain"/>
    <property type="match status" value="1"/>
</dbReference>
<evidence type="ECO:0000313" key="8">
    <source>
        <dbReference type="EMBL" id="KAG6420686.1"/>
    </source>
</evidence>
<dbReference type="InterPro" id="IPR041698">
    <property type="entry name" value="Methyltransf_25"/>
</dbReference>
<dbReference type="PANTHER" id="PTHR42912">
    <property type="entry name" value="METHYLTRANSFERASE"/>
    <property type="match status" value="1"/>
</dbReference>
<dbReference type="InterPro" id="IPR003340">
    <property type="entry name" value="B3_DNA-bd"/>
</dbReference>
<dbReference type="Gene3D" id="3.40.50.150">
    <property type="entry name" value="Vaccinia Virus protein VP39"/>
    <property type="match status" value="1"/>
</dbReference>
<dbReference type="Gene3D" id="2.40.330.10">
    <property type="entry name" value="DNA-binding pseudobarrel domain"/>
    <property type="match status" value="1"/>
</dbReference>
<dbReference type="Proteomes" id="UP000298416">
    <property type="component" value="Unassembled WGS sequence"/>
</dbReference>
<accession>A0A8X8ZXY4</accession>
<dbReference type="Pfam" id="PF02362">
    <property type="entry name" value="B3"/>
    <property type="match status" value="1"/>
</dbReference>
<keyword evidence="9" id="KW-1185">Reference proteome</keyword>
<keyword evidence="5" id="KW-0539">Nucleus</keyword>
<reference evidence="8" key="2">
    <citation type="submission" date="2020-08" db="EMBL/GenBank/DDBJ databases">
        <title>Plant Genome Project.</title>
        <authorList>
            <person name="Zhang R.-G."/>
        </authorList>
    </citation>
    <scope>NUCLEOTIDE SEQUENCE</scope>
    <source>
        <strain evidence="8">Huo1</strain>
        <tissue evidence="8">Leaf</tissue>
    </source>
</reference>
<evidence type="ECO:0000313" key="9">
    <source>
        <dbReference type="Proteomes" id="UP000298416"/>
    </source>
</evidence>
<feature type="domain" description="TF-B3" evidence="7">
    <location>
        <begin position="166"/>
        <end position="261"/>
    </location>
</feature>
<dbReference type="PROSITE" id="PS50863">
    <property type="entry name" value="B3"/>
    <property type="match status" value="1"/>
</dbReference>
<dbReference type="GO" id="GO:0005634">
    <property type="term" value="C:nucleus"/>
    <property type="evidence" value="ECO:0007669"/>
    <property type="project" value="UniProtKB-SubCell"/>
</dbReference>
<dbReference type="InterPro" id="IPR015300">
    <property type="entry name" value="DNA-bd_pseudobarrel_sf"/>
</dbReference>
<evidence type="ECO:0000256" key="4">
    <source>
        <dbReference type="ARBA" id="ARBA00023163"/>
    </source>
</evidence>
<comment type="caution">
    <text evidence="8">The sequence shown here is derived from an EMBL/GenBank/DDBJ whole genome shotgun (WGS) entry which is preliminary data.</text>
</comment>
<keyword evidence="4" id="KW-0804">Transcription</keyword>
<dbReference type="PANTHER" id="PTHR42912:SF80">
    <property type="entry name" value="METHYLTRANSFERASE DOMAIN-CONTAINING PROTEIN"/>
    <property type="match status" value="1"/>
</dbReference>
<evidence type="ECO:0000256" key="1">
    <source>
        <dbReference type="ARBA" id="ARBA00004123"/>
    </source>
</evidence>
<comment type="subcellular location">
    <subcellularLocation>
        <location evidence="1">Nucleus</location>
    </subcellularLocation>
</comment>
<dbReference type="SMART" id="SM01019">
    <property type="entry name" value="B3"/>
    <property type="match status" value="1"/>
</dbReference>
<dbReference type="Pfam" id="PF13649">
    <property type="entry name" value="Methyltransf_25"/>
    <property type="match status" value="1"/>
</dbReference>
<dbReference type="InterPro" id="IPR050508">
    <property type="entry name" value="Methyltransf_Superfamily"/>
</dbReference>
<protein>
    <recommendedName>
        <fullName evidence="7">TF-B3 domain-containing protein</fullName>
    </recommendedName>
</protein>
<evidence type="ECO:0000256" key="3">
    <source>
        <dbReference type="ARBA" id="ARBA00023125"/>
    </source>
</evidence>
<reference evidence="8" key="1">
    <citation type="submission" date="2018-01" db="EMBL/GenBank/DDBJ databases">
        <authorList>
            <person name="Mao J.F."/>
        </authorList>
    </citation>
    <scope>NUCLEOTIDE SEQUENCE</scope>
    <source>
        <strain evidence="8">Huo1</strain>
        <tissue evidence="8">Leaf</tissue>
    </source>
</reference>